<dbReference type="STRING" id="1288826.MSNKSG1_00626"/>
<keyword evidence="2" id="KW-1185">Reference proteome</keyword>
<gene>
    <name evidence="1" type="ORF">MSNKSG1_00626</name>
</gene>
<comment type="caution">
    <text evidence="1">The sequence shown here is derived from an EMBL/GenBank/DDBJ whole genome shotgun (WGS) entry which is preliminary data.</text>
</comment>
<dbReference type="Proteomes" id="UP000011960">
    <property type="component" value="Unassembled WGS sequence"/>
</dbReference>
<name>M7CV89_9GAMM</name>
<organism evidence="1 2">
    <name type="scientific">Marinobacter santoriniensis NKSG1</name>
    <dbReference type="NCBI Taxonomy" id="1288826"/>
    <lineage>
        <taxon>Bacteria</taxon>
        <taxon>Pseudomonadati</taxon>
        <taxon>Pseudomonadota</taxon>
        <taxon>Gammaproteobacteria</taxon>
        <taxon>Pseudomonadales</taxon>
        <taxon>Marinobacteraceae</taxon>
        <taxon>Marinobacter</taxon>
    </lineage>
</organism>
<sequence>MPIPVTTTRLMSSSFGGVPLWHALAFDNNVSQFRRFDDPAIFDLGKGRAAITYKASRIRVATLF</sequence>
<evidence type="ECO:0000313" key="1">
    <source>
        <dbReference type="EMBL" id="EMP57466.1"/>
    </source>
</evidence>
<dbReference type="EMBL" id="APAT01000004">
    <property type="protein sequence ID" value="EMP57466.1"/>
    <property type="molecule type" value="Genomic_DNA"/>
</dbReference>
<protein>
    <submittedName>
        <fullName evidence="1">Uncharacterized protein</fullName>
    </submittedName>
</protein>
<proteinExistence type="predicted"/>
<reference evidence="1 2" key="1">
    <citation type="journal article" date="2013" name="Genome Announc.">
        <title>Genome Sequence of Hydrothermal Arsenic-Respiring Bacterium Marinobacter santoriniensis NKSG1T.</title>
        <authorList>
            <person name="Handley K.M."/>
            <person name="Upton M."/>
            <person name="Beatson S.A."/>
            <person name="Hery M."/>
            <person name="Lloyd J.R."/>
        </authorList>
    </citation>
    <scope>NUCLEOTIDE SEQUENCE [LARGE SCALE GENOMIC DNA]</scope>
    <source>
        <strain evidence="1 2">NKSG1</strain>
    </source>
</reference>
<accession>M7CV89</accession>
<evidence type="ECO:0000313" key="2">
    <source>
        <dbReference type="Proteomes" id="UP000011960"/>
    </source>
</evidence>
<dbReference type="AlphaFoldDB" id="M7CV89"/>